<accession>A0AAV9CXP7</accession>
<evidence type="ECO:0000313" key="4">
    <source>
        <dbReference type="Proteomes" id="UP001180020"/>
    </source>
</evidence>
<evidence type="ECO:0000256" key="2">
    <source>
        <dbReference type="SAM" id="SignalP"/>
    </source>
</evidence>
<keyword evidence="4" id="KW-1185">Reference proteome</keyword>
<organism evidence="3 4">
    <name type="scientific">Acorus calamus</name>
    <name type="common">Sweet flag</name>
    <dbReference type="NCBI Taxonomy" id="4465"/>
    <lineage>
        <taxon>Eukaryota</taxon>
        <taxon>Viridiplantae</taxon>
        <taxon>Streptophyta</taxon>
        <taxon>Embryophyta</taxon>
        <taxon>Tracheophyta</taxon>
        <taxon>Spermatophyta</taxon>
        <taxon>Magnoliopsida</taxon>
        <taxon>Liliopsida</taxon>
        <taxon>Acoraceae</taxon>
        <taxon>Acorus</taxon>
    </lineage>
</organism>
<evidence type="ECO:0000313" key="3">
    <source>
        <dbReference type="EMBL" id="KAK1292927.1"/>
    </source>
</evidence>
<gene>
    <name evidence="3" type="ORF">QJS10_CPB17g01320</name>
</gene>
<dbReference type="Proteomes" id="UP001180020">
    <property type="component" value="Unassembled WGS sequence"/>
</dbReference>
<evidence type="ECO:0000256" key="1">
    <source>
        <dbReference type="SAM" id="MobiDB-lite"/>
    </source>
</evidence>
<dbReference type="EMBL" id="JAUJYO010000017">
    <property type="protein sequence ID" value="KAK1292927.1"/>
    <property type="molecule type" value="Genomic_DNA"/>
</dbReference>
<feature type="signal peptide" evidence="2">
    <location>
        <begin position="1"/>
        <end position="18"/>
    </location>
</feature>
<keyword evidence="2" id="KW-0732">Signal</keyword>
<sequence>MTISLILWLSASYSPTGGVSLLDEEAELLGHLINDGGGGGEEAAVADWGEEGEERRLLKMEATELSGHLINDGGGGGEEATVDGVTADGGGGGGAEVVEDGGDGKTLQGGLGEAGPLEEQIEGVCRGR</sequence>
<feature type="chain" id="PRO_5043731770" evidence="2">
    <location>
        <begin position="19"/>
        <end position="128"/>
    </location>
</feature>
<proteinExistence type="predicted"/>
<protein>
    <submittedName>
        <fullName evidence="3">Uncharacterized protein</fullName>
    </submittedName>
</protein>
<name>A0AAV9CXP7_ACOCL</name>
<feature type="region of interest" description="Disordered" evidence="1">
    <location>
        <begin position="67"/>
        <end position="118"/>
    </location>
</feature>
<comment type="caution">
    <text evidence="3">The sequence shown here is derived from an EMBL/GenBank/DDBJ whole genome shotgun (WGS) entry which is preliminary data.</text>
</comment>
<reference evidence="3" key="1">
    <citation type="journal article" date="2023" name="Nat. Commun.">
        <title>Diploid and tetraploid genomes of Acorus and the evolution of monocots.</title>
        <authorList>
            <person name="Ma L."/>
            <person name="Liu K.W."/>
            <person name="Li Z."/>
            <person name="Hsiao Y.Y."/>
            <person name="Qi Y."/>
            <person name="Fu T."/>
            <person name="Tang G.D."/>
            <person name="Zhang D."/>
            <person name="Sun W.H."/>
            <person name="Liu D.K."/>
            <person name="Li Y."/>
            <person name="Chen G.Z."/>
            <person name="Liu X.D."/>
            <person name="Liao X.Y."/>
            <person name="Jiang Y.T."/>
            <person name="Yu X."/>
            <person name="Hao Y."/>
            <person name="Huang J."/>
            <person name="Zhao X.W."/>
            <person name="Ke S."/>
            <person name="Chen Y.Y."/>
            <person name="Wu W.L."/>
            <person name="Hsu J.L."/>
            <person name="Lin Y.F."/>
            <person name="Huang M.D."/>
            <person name="Li C.Y."/>
            <person name="Huang L."/>
            <person name="Wang Z.W."/>
            <person name="Zhao X."/>
            <person name="Zhong W.Y."/>
            <person name="Peng D.H."/>
            <person name="Ahmad S."/>
            <person name="Lan S."/>
            <person name="Zhang J.S."/>
            <person name="Tsai W.C."/>
            <person name="Van de Peer Y."/>
            <person name="Liu Z.J."/>
        </authorList>
    </citation>
    <scope>NUCLEOTIDE SEQUENCE</scope>
    <source>
        <strain evidence="3">CP</strain>
    </source>
</reference>
<reference evidence="3" key="2">
    <citation type="submission" date="2023-06" db="EMBL/GenBank/DDBJ databases">
        <authorList>
            <person name="Ma L."/>
            <person name="Liu K.-W."/>
            <person name="Li Z."/>
            <person name="Hsiao Y.-Y."/>
            <person name="Qi Y."/>
            <person name="Fu T."/>
            <person name="Tang G."/>
            <person name="Zhang D."/>
            <person name="Sun W.-H."/>
            <person name="Liu D.-K."/>
            <person name="Li Y."/>
            <person name="Chen G.-Z."/>
            <person name="Liu X.-D."/>
            <person name="Liao X.-Y."/>
            <person name="Jiang Y.-T."/>
            <person name="Yu X."/>
            <person name="Hao Y."/>
            <person name="Huang J."/>
            <person name="Zhao X.-W."/>
            <person name="Ke S."/>
            <person name="Chen Y.-Y."/>
            <person name="Wu W.-L."/>
            <person name="Hsu J.-L."/>
            <person name="Lin Y.-F."/>
            <person name="Huang M.-D."/>
            <person name="Li C.-Y."/>
            <person name="Huang L."/>
            <person name="Wang Z.-W."/>
            <person name="Zhao X."/>
            <person name="Zhong W.-Y."/>
            <person name="Peng D.-H."/>
            <person name="Ahmad S."/>
            <person name="Lan S."/>
            <person name="Zhang J.-S."/>
            <person name="Tsai W.-C."/>
            <person name="Van De Peer Y."/>
            <person name="Liu Z.-J."/>
        </authorList>
    </citation>
    <scope>NUCLEOTIDE SEQUENCE</scope>
    <source>
        <strain evidence="3">CP</strain>
        <tissue evidence="3">Leaves</tissue>
    </source>
</reference>
<dbReference type="AlphaFoldDB" id="A0AAV9CXP7"/>